<keyword evidence="2" id="KW-1185">Reference proteome</keyword>
<evidence type="ECO:0000313" key="2">
    <source>
        <dbReference type="Proteomes" id="UP001596958"/>
    </source>
</evidence>
<proteinExistence type="predicted"/>
<dbReference type="EMBL" id="JBHTHU010000001">
    <property type="protein sequence ID" value="MFD0749266.1"/>
    <property type="molecule type" value="Genomic_DNA"/>
</dbReference>
<dbReference type="RefSeq" id="WP_377097474.1">
    <property type="nucleotide sequence ID" value="NZ_JBHTHU010000001.1"/>
</dbReference>
<protein>
    <submittedName>
        <fullName evidence="1">DUF2116 family Zn-ribbon domain-containing protein</fullName>
    </submittedName>
</protein>
<dbReference type="Proteomes" id="UP001596958">
    <property type="component" value="Unassembled WGS sequence"/>
</dbReference>
<comment type="caution">
    <text evidence="1">The sequence shown here is derived from an EMBL/GenBank/DDBJ whole genome shotgun (WGS) entry which is preliminary data.</text>
</comment>
<accession>A0ABW2YXS1</accession>
<gene>
    <name evidence="1" type="ORF">ACFQZS_03875</name>
</gene>
<name>A0ABW2YXS1_9SPHI</name>
<evidence type="ECO:0000313" key="1">
    <source>
        <dbReference type="EMBL" id="MFD0749266.1"/>
    </source>
</evidence>
<organism evidence="1 2">
    <name type="scientific">Mucilaginibacter calamicampi</name>
    <dbReference type="NCBI Taxonomy" id="1302352"/>
    <lineage>
        <taxon>Bacteria</taxon>
        <taxon>Pseudomonadati</taxon>
        <taxon>Bacteroidota</taxon>
        <taxon>Sphingobacteriia</taxon>
        <taxon>Sphingobacteriales</taxon>
        <taxon>Sphingobacteriaceae</taxon>
        <taxon>Mucilaginibacter</taxon>
    </lineage>
</organism>
<sequence>MQNSANQMVKALFYPYIAVSKRLIMEEKLCLDCGTPIKVGRKDKKFCDDTCRTNYNNNREKPAKIRTANAEAPEISIPDFIKGINEVLYNNRRILDEFLSGKDSDRIKARDLSGRGFRFKFFTSCDDSSGEDYWFCYDLGYKEGDNDWLIVVRRPREATY</sequence>
<reference evidence="2" key="1">
    <citation type="journal article" date="2019" name="Int. J. Syst. Evol. Microbiol.">
        <title>The Global Catalogue of Microorganisms (GCM) 10K type strain sequencing project: providing services to taxonomists for standard genome sequencing and annotation.</title>
        <authorList>
            <consortium name="The Broad Institute Genomics Platform"/>
            <consortium name="The Broad Institute Genome Sequencing Center for Infectious Disease"/>
            <person name="Wu L."/>
            <person name="Ma J."/>
        </authorList>
    </citation>
    <scope>NUCLEOTIDE SEQUENCE [LARGE SCALE GENOMIC DNA]</scope>
    <source>
        <strain evidence="2">CCUG 63418</strain>
    </source>
</reference>